<organism evidence="1 2">
    <name type="scientific">Parvibaculum sedimenti</name>
    <dbReference type="NCBI Taxonomy" id="2608632"/>
    <lineage>
        <taxon>Bacteria</taxon>
        <taxon>Pseudomonadati</taxon>
        <taxon>Pseudomonadota</taxon>
        <taxon>Alphaproteobacteria</taxon>
        <taxon>Hyphomicrobiales</taxon>
        <taxon>Parvibaculaceae</taxon>
        <taxon>Parvibaculum</taxon>
    </lineage>
</organism>
<gene>
    <name evidence="1" type="ORF">F2P47_04285</name>
</gene>
<name>A0A6N6VJN3_9HYPH</name>
<evidence type="ECO:0000313" key="2">
    <source>
        <dbReference type="Proteomes" id="UP000468901"/>
    </source>
</evidence>
<comment type="caution">
    <text evidence="1">The sequence shown here is derived from an EMBL/GenBank/DDBJ whole genome shotgun (WGS) entry which is preliminary data.</text>
</comment>
<keyword evidence="2" id="KW-1185">Reference proteome</keyword>
<accession>A0A6N6VJN3</accession>
<protein>
    <submittedName>
        <fullName evidence="1">Uncharacterized protein</fullName>
    </submittedName>
</protein>
<sequence>MLGLKNRVAFMRLKRGVTIGASSILLGLLIAGCTIIQGGSAENESNKAAPVKAAAAAPAYAAASPAAENVASAGIPIPLPSPRHREFKVASTSPTAGLSTFSFSVPIRQLAGVYLKYDDAIALAEKSKLNSPKEVRRILKGLRFAQPDDMAAGWYAVRAMTAAQNKIFAQGVHDEVSRNGEARVLAALDNPDYVRGIAGAGAAEADVVASVSAENQRMASLHKRLMDVAHQFQREKWGMMEPLSPAQYAEAPAQSTAAPSMSTRLASLARSFSPIGEAQAGTPTVMSKILALGARQVLSAPVVNAATRDETATCLNWARLNLNQCIAAAHFPSEEAWCTGTHGVEDVRACWASSLPASAR</sequence>
<dbReference type="AlphaFoldDB" id="A0A6N6VJN3"/>
<evidence type="ECO:0000313" key="1">
    <source>
        <dbReference type="EMBL" id="KAB7741628.1"/>
    </source>
</evidence>
<dbReference type="RefSeq" id="WP_152214931.1">
    <property type="nucleotide sequence ID" value="NZ_WESC01000003.1"/>
</dbReference>
<dbReference type="PROSITE" id="PS51257">
    <property type="entry name" value="PROKAR_LIPOPROTEIN"/>
    <property type="match status" value="1"/>
</dbReference>
<dbReference type="Proteomes" id="UP000468901">
    <property type="component" value="Unassembled WGS sequence"/>
</dbReference>
<proteinExistence type="predicted"/>
<reference evidence="1 2" key="1">
    <citation type="submission" date="2019-09" db="EMBL/GenBank/DDBJ databases">
        <title>Parvibaculum sedimenti sp. nov., isolated from sediment.</title>
        <authorList>
            <person name="Wang Y."/>
        </authorList>
    </citation>
    <scope>NUCLEOTIDE SEQUENCE [LARGE SCALE GENOMIC DNA]</scope>
    <source>
        <strain evidence="1 2">HXT-9</strain>
    </source>
</reference>
<dbReference type="EMBL" id="WESC01000003">
    <property type="protein sequence ID" value="KAB7741628.1"/>
    <property type="molecule type" value="Genomic_DNA"/>
</dbReference>